<dbReference type="PANTHER" id="PTHR33908:SF11">
    <property type="entry name" value="MEMBRANE PROTEIN"/>
    <property type="match status" value="1"/>
</dbReference>
<feature type="transmembrane region" description="Helical" evidence="8">
    <location>
        <begin position="359"/>
        <end position="377"/>
    </location>
</feature>
<keyword evidence="2" id="KW-1003">Cell membrane</keyword>
<feature type="transmembrane region" description="Helical" evidence="8">
    <location>
        <begin position="148"/>
        <end position="169"/>
    </location>
</feature>
<evidence type="ECO:0000313" key="9">
    <source>
        <dbReference type="EMBL" id="OGY88223.1"/>
    </source>
</evidence>
<dbReference type="GO" id="GO:0009103">
    <property type="term" value="P:lipopolysaccharide biosynthetic process"/>
    <property type="evidence" value="ECO:0007669"/>
    <property type="project" value="UniProtKB-ARBA"/>
</dbReference>
<keyword evidence="3" id="KW-0328">Glycosyltransferase</keyword>
<feature type="transmembrane region" description="Helical" evidence="8">
    <location>
        <begin position="117"/>
        <end position="136"/>
    </location>
</feature>
<keyword evidence="6 8" id="KW-1133">Transmembrane helix</keyword>
<accession>A0A1G2BG74</accession>
<gene>
    <name evidence="9" type="ORF">A2319_03470</name>
</gene>
<dbReference type="PANTHER" id="PTHR33908">
    <property type="entry name" value="MANNOSYLTRANSFERASE YKCB-RELATED"/>
    <property type="match status" value="1"/>
</dbReference>
<proteinExistence type="predicted"/>
<feature type="transmembrane region" description="Helical" evidence="8">
    <location>
        <begin position="253"/>
        <end position="273"/>
    </location>
</feature>
<organism evidence="9 10">
    <name type="scientific">Candidatus Kerfeldbacteria bacterium RIFOXYB2_FULL_38_14</name>
    <dbReference type="NCBI Taxonomy" id="1798547"/>
    <lineage>
        <taxon>Bacteria</taxon>
        <taxon>Candidatus Kerfeldiibacteriota</taxon>
    </lineage>
</organism>
<evidence type="ECO:0000256" key="5">
    <source>
        <dbReference type="ARBA" id="ARBA00022692"/>
    </source>
</evidence>
<feature type="transmembrane region" description="Helical" evidence="8">
    <location>
        <begin position="327"/>
        <end position="352"/>
    </location>
</feature>
<dbReference type="AlphaFoldDB" id="A0A1G2BG74"/>
<evidence type="ECO:0000256" key="3">
    <source>
        <dbReference type="ARBA" id="ARBA00022676"/>
    </source>
</evidence>
<reference evidence="9 10" key="1">
    <citation type="journal article" date="2016" name="Nat. Commun.">
        <title>Thousands of microbial genomes shed light on interconnected biogeochemical processes in an aquifer system.</title>
        <authorList>
            <person name="Anantharaman K."/>
            <person name="Brown C.T."/>
            <person name="Hug L.A."/>
            <person name="Sharon I."/>
            <person name="Castelle C.J."/>
            <person name="Probst A.J."/>
            <person name="Thomas B.C."/>
            <person name="Singh A."/>
            <person name="Wilkins M.J."/>
            <person name="Karaoz U."/>
            <person name="Brodie E.L."/>
            <person name="Williams K.H."/>
            <person name="Hubbard S.S."/>
            <person name="Banfield J.F."/>
        </authorList>
    </citation>
    <scope>NUCLEOTIDE SEQUENCE [LARGE SCALE GENOMIC DNA]</scope>
</reference>
<feature type="transmembrane region" description="Helical" evidence="8">
    <location>
        <begin position="224"/>
        <end position="241"/>
    </location>
</feature>
<keyword evidence="4" id="KW-0808">Transferase</keyword>
<feature type="transmembrane region" description="Helical" evidence="8">
    <location>
        <begin position="201"/>
        <end position="218"/>
    </location>
</feature>
<keyword evidence="5 8" id="KW-0812">Transmembrane</keyword>
<dbReference type="Proteomes" id="UP000176420">
    <property type="component" value="Unassembled WGS sequence"/>
</dbReference>
<dbReference type="EMBL" id="MHKI01000003">
    <property type="protein sequence ID" value="OGY88223.1"/>
    <property type="molecule type" value="Genomic_DNA"/>
</dbReference>
<evidence type="ECO:0000256" key="4">
    <source>
        <dbReference type="ARBA" id="ARBA00022679"/>
    </source>
</evidence>
<dbReference type="GO" id="GO:0005886">
    <property type="term" value="C:plasma membrane"/>
    <property type="evidence" value="ECO:0007669"/>
    <property type="project" value="UniProtKB-SubCell"/>
</dbReference>
<evidence type="ECO:0000256" key="2">
    <source>
        <dbReference type="ARBA" id="ARBA00022475"/>
    </source>
</evidence>
<evidence type="ECO:0000256" key="6">
    <source>
        <dbReference type="ARBA" id="ARBA00022989"/>
    </source>
</evidence>
<protein>
    <recommendedName>
        <fullName evidence="11">Glycosyltransferase RgtA/B/C/D-like domain-containing protein</fullName>
    </recommendedName>
</protein>
<evidence type="ECO:0008006" key="11">
    <source>
        <dbReference type="Google" id="ProtNLM"/>
    </source>
</evidence>
<evidence type="ECO:0000313" key="10">
    <source>
        <dbReference type="Proteomes" id="UP000176420"/>
    </source>
</evidence>
<comment type="subcellular location">
    <subcellularLocation>
        <location evidence="1">Cell membrane</location>
        <topology evidence="1">Multi-pass membrane protein</topology>
    </subcellularLocation>
</comment>
<dbReference type="InterPro" id="IPR050297">
    <property type="entry name" value="LipidA_mod_glycosyltrf_83"/>
</dbReference>
<comment type="caution">
    <text evidence="9">The sequence shown here is derived from an EMBL/GenBank/DDBJ whole genome shotgun (WGS) entry which is preliminary data.</text>
</comment>
<keyword evidence="7 8" id="KW-0472">Membrane</keyword>
<name>A0A1G2BG74_9BACT</name>
<feature type="transmembrane region" description="Helical" evidence="8">
    <location>
        <begin position="415"/>
        <end position="435"/>
    </location>
</feature>
<evidence type="ECO:0000256" key="1">
    <source>
        <dbReference type="ARBA" id="ARBA00004651"/>
    </source>
</evidence>
<feature type="transmembrane region" description="Helical" evidence="8">
    <location>
        <begin position="175"/>
        <end position="194"/>
    </location>
</feature>
<feature type="transmembrane region" description="Helical" evidence="8">
    <location>
        <begin position="7"/>
        <end position="27"/>
    </location>
</feature>
<dbReference type="GO" id="GO:0016763">
    <property type="term" value="F:pentosyltransferase activity"/>
    <property type="evidence" value="ECO:0007669"/>
    <property type="project" value="TreeGrafter"/>
</dbReference>
<evidence type="ECO:0000256" key="8">
    <source>
        <dbReference type="SAM" id="Phobius"/>
    </source>
</evidence>
<evidence type="ECO:0000256" key="7">
    <source>
        <dbReference type="ARBA" id="ARBA00023136"/>
    </source>
</evidence>
<feature type="transmembrane region" description="Helical" evidence="8">
    <location>
        <begin position="383"/>
        <end position="403"/>
    </location>
</feature>
<sequence length="572" mass="65423">MITKKTTLFLSLFIAFALLISFSLIYFNDQAWGAWGDDSPGYIFLAGRLYQGLPLVYHDDLVKAGYDFFQDEKLSRWLTPTHHFLINQQGTIASKYPLGLSLLMVGAAKFLHNSEGFYALVPLSAALNLVLFYLVILKLIPANRYRQIIGALSAVGMGLSSLYYDYAIAQPMREIPSMTFLLISALCILFGVEYFKAQKKIISLSLMGLFGIAFGFAFSIRETSAVILPAFFLFAVFACWHNSQNFKENLKKLWPAVLVVLIGLFIGLMPTFWNAKILSAEKEVFKQRDTSQTVILPNIGHLESFSLQNLFNSHGKYRPDSGSFSHYFAVLKTAVPIPYFLVLVIIGFIFFFKESRPKAVLLILWILGTLTIFSLWVNPYSRYILPLFPPFFFLGVYGLFAFMQKILPRVLPHKLWQWLVGIAVLATVVAAYQPVIVEAQENMRADIYKFKAISYQDLQNLTELGNFLQERYQNPVLLFSGEWQYGISETLQAHTNLKTIRAPWEQGKFSFNNQKIDQFFTKKVLPKYDLLVWTDATTQPATLAWLAKYTYQEVASYNFSFQPDVKIYHVRD</sequence>